<dbReference type="GO" id="GO:1990234">
    <property type="term" value="C:transferase complex"/>
    <property type="evidence" value="ECO:0007669"/>
    <property type="project" value="TreeGrafter"/>
</dbReference>
<accession>A0A4Y9XZF2</accession>
<dbReference type="PANTHER" id="PTHR12001">
    <property type="entry name" value="GERANYLGERANYL PYROPHOSPHATE SYNTHASE"/>
    <property type="match status" value="1"/>
</dbReference>
<sequence length="1090" mass="117270">MLNLSNLRNLLSQVLALPELHTVALFTPEGQLVSFAADPHRPKDNVRVIVGLGGEVWKETKQQGVGMIDSELGRVVVLPIDEEYDDATENGTSDKDPVMLLALNATTSVSWDELEFKPNPNRPDPYKLLAPQLEHLRQTLLNLLGSAHPGLSEIAKYYFLHPSKQLRPLLVLLFSQATNGLGGGWHLKQWAAECEGAGGRTEELDRPLTRADVLNDFNPNMSDHTASFETSFTVRTPRPPRQPPLPPPEATSTHAPALTSPLCLLPTQVRLAQIVEMIHVASLLHDDVIDKSPLRRGVASAPAAFGNKLSVLAGDFLLGRTSAALSRLGDNEVVELIASVIANLVEGEILQLKSVHGEELGLKGAPSATEDYFNIYLQKTYMKTASLMAKGVRAAVVLGGCREGEVWKEVAYAYGRNLGIAFQLVDDILDYESGEAALGKPGGADLKLGLATGPALFAWEEHPDMGHLIKRKFSQDGDVELARDLVRRSSGVERTRDLALRHADKAREVLAMLPDSDAKALFKLGRQLNMARTTAHNAPSAPRKRAQASKVASEAPAEEKKIGRPSSSGTRKRVNIDSLAARLGPEVVKELEALIIPGSKEMPSFTARQAVQKQFNVNRRHIYDWYHTKGLRVAREETRAEEFTPARPQRESRRRAGETSTPDMTFDASEDGDSSFSSPNLLLTPAQHGAGPAGAYGDYAPFASAGEGTLNTWYYYYGPPASGRPEFQTKQPYVTSTSTTPIIPATVKTPSQGGLGSSGSGQTLEAAESIQYAGRSAAHEEDENVEPGLPPDLSGLLSGSERQALYDSLSGILGPPNGFEESVGTYKAYMQRQSQIYYESLLPSPAPSSLVGNYASATANPSILRASQTGLGIGSLAQQNVPGSIVPAPYTMQPLVLPLAAHGTSQYQQDETWKPSGGSTPANSSTGPPSLGYPETPSSASVTQSSFGTPHGFAHAGTALELGDILESPLLRSRNPSSVGHALYAVNPVQAHPWYPAHAYVEMVGHQAANPVYHPAMPARVPTWQPAYMPPVPTVSAASTSGGQWERGHFMAMLQDAIPAPAESPANNQEMNKNKKQDSAGQHTTESRGM</sequence>
<feature type="region of interest" description="Disordered" evidence="11">
    <location>
        <begin position="231"/>
        <end position="253"/>
    </location>
</feature>
<keyword evidence="3" id="KW-0808">Transferase</keyword>
<dbReference type="PROSITE" id="PS00723">
    <property type="entry name" value="POLYPRENYL_SYNTHASE_1"/>
    <property type="match status" value="1"/>
</dbReference>
<name>A0A4Y9XZF2_9APHY</name>
<evidence type="ECO:0000256" key="2">
    <source>
        <dbReference type="ARBA" id="ARBA00006706"/>
    </source>
</evidence>
<evidence type="ECO:0000256" key="8">
    <source>
        <dbReference type="ARBA" id="ARBA00032424"/>
    </source>
</evidence>
<evidence type="ECO:0000256" key="5">
    <source>
        <dbReference type="ARBA" id="ARBA00022842"/>
    </source>
</evidence>
<comment type="similarity">
    <text evidence="2">Belongs to the FPP/GGPP synthase family.</text>
</comment>
<dbReference type="AlphaFoldDB" id="A0A4Y9XZF2"/>
<dbReference type="GO" id="GO:0046872">
    <property type="term" value="F:metal ion binding"/>
    <property type="evidence" value="ECO:0007669"/>
    <property type="project" value="UniProtKB-KW"/>
</dbReference>
<gene>
    <name evidence="12" type="ORF">EVJ58_g8128</name>
</gene>
<evidence type="ECO:0000256" key="11">
    <source>
        <dbReference type="SAM" id="MobiDB-lite"/>
    </source>
</evidence>
<evidence type="ECO:0000256" key="1">
    <source>
        <dbReference type="ARBA" id="ARBA00001946"/>
    </source>
</evidence>
<dbReference type="Gene3D" id="3.30.450.30">
    <property type="entry name" value="Dynein light chain 2a, cytoplasmic"/>
    <property type="match status" value="1"/>
</dbReference>
<evidence type="ECO:0000256" key="10">
    <source>
        <dbReference type="ARBA" id="ARBA00032873"/>
    </source>
</evidence>
<evidence type="ECO:0000313" key="12">
    <source>
        <dbReference type="EMBL" id="TFY55624.1"/>
    </source>
</evidence>
<dbReference type="SUPFAM" id="SSF48576">
    <property type="entry name" value="Terpenoid synthases"/>
    <property type="match status" value="1"/>
</dbReference>
<dbReference type="CDD" id="cd00685">
    <property type="entry name" value="Trans_IPPS_HT"/>
    <property type="match status" value="1"/>
</dbReference>
<reference evidence="12 13" key="1">
    <citation type="submission" date="2019-01" db="EMBL/GenBank/DDBJ databases">
        <title>Genome sequencing of the rare red list fungi Fomitopsis rosea.</title>
        <authorList>
            <person name="Buettner E."/>
            <person name="Kellner H."/>
        </authorList>
    </citation>
    <scope>NUCLEOTIDE SEQUENCE [LARGE SCALE GENOMIC DNA]</scope>
    <source>
        <strain evidence="12 13">DSM 105464</strain>
    </source>
</reference>
<feature type="compositionally biased region" description="Polar residues" evidence="11">
    <location>
        <begin position="917"/>
        <end position="928"/>
    </location>
</feature>
<feature type="region of interest" description="Disordered" evidence="11">
    <location>
        <begin position="637"/>
        <end position="676"/>
    </location>
</feature>
<dbReference type="GO" id="GO:0004659">
    <property type="term" value="F:prenyltransferase activity"/>
    <property type="evidence" value="ECO:0007669"/>
    <property type="project" value="InterPro"/>
</dbReference>
<dbReference type="PROSITE" id="PS00444">
    <property type="entry name" value="POLYPRENYL_SYNTHASE_2"/>
    <property type="match status" value="1"/>
</dbReference>
<dbReference type="GO" id="GO:0008299">
    <property type="term" value="P:isoprenoid biosynthetic process"/>
    <property type="evidence" value="ECO:0007669"/>
    <property type="project" value="UniProtKB-KW"/>
</dbReference>
<evidence type="ECO:0000256" key="4">
    <source>
        <dbReference type="ARBA" id="ARBA00022723"/>
    </source>
</evidence>
<evidence type="ECO:0000256" key="3">
    <source>
        <dbReference type="ARBA" id="ARBA00022679"/>
    </source>
</evidence>
<feature type="region of interest" description="Disordered" evidence="11">
    <location>
        <begin position="1060"/>
        <end position="1090"/>
    </location>
</feature>
<feature type="region of interest" description="Disordered" evidence="11">
    <location>
        <begin position="744"/>
        <end position="794"/>
    </location>
</feature>
<feature type="compositionally biased region" description="Polar residues" evidence="11">
    <location>
        <begin position="936"/>
        <end position="948"/>
    </location>
</feature>
<proteinExistence type="inferred from homology"/>
<dbReference type="InterPro" id="IPR008949">
    <property type="entry name" value="Isoprenoid_synthase_dom_sf"/>
</dbReference>
<keyword evidence="4" id="KW-0479">Metal-binding</keyword>
<dbReference type="SFLD" id="SFLDS00005">
    <property type="entry name" value="Isoprenoid_Synthase_Type_I"/>
    <property type="match status" value="1"/>
</dbReference>
<dbReference type="STRING" id="34475.A0A4Y9XZF2"/>
<organism evidence="12 13">
    <name type="scientific">Rhodofomes roseus</name>
    <dbReference type="NCBI Taxonomy" id="34475"/>
    <lineage>
        <taxon>Eukaryota</taxon>
        <taxon>Fungi</taxon>
        <taxon>Dikarya</taxon>
        <taxon>Basidiomycota</taxon>
        <taxon>Agaricomycotina</taxon>
        <taxon>Agaricomycetes</taxon>
        <taxon>Polyporales</taxon>
        <taxon>Rhodofomes</taxon>
    </lineage>
</organism>
<keyword evidence="5" id="KW-0460">Magnesium</keyword>
<evidence type="ECO:0000256" key="6">
    <source>
        <dbReference type="ARBA" id="ARBA00023229"/>
    </source>
</evidence>
<comment type="cofactor">
    <cofactor evidence="1">
        <name>Mg(2+)</name>
        <dbReference type="ChEBI" id="CHEBI:18420"/>
    </cofactor>
</comment>
<feature type="compositionally biased region" description="Basic and acidic residues" evidence="11">
    <location>
        <begin position="637"/>
        <end position="657"/>
    </location>
</feature>
<evidence type="ECO:0000256" key="7">
    <source>
        <dbReference type="ARBA" id="ARBA00032380"/>
    </source>
</evidence>
<dbReference type="Pfam" id="PF00348">
    <property type="entry name" value="polyprenyl_synt"/>
    <property type="match status" value="1"/>
</dbReference>
<evidence type="ECO:0000256" key="9">
    <source>
        <dbReference type="ARBA" id="ARBA00032448"/>
    </source>
</evidence>
<dbReference type="InterPro" id="IPR000092">
    <property type="entry name" value="Polyprenyl_synt"/>
</dbReference>
<evidence type="ECO:0000313" key="13">
    <source>
        <dbReference type="Proteomes" id="UP000298390"/>
    </source>
</evidence>
<dbReference type="InterPro" id="IPR033749">
    <property type="entry name" value="Polyprenyl_synt_CS"/>
</dbReference>
<dbReference type="PANTHER" id="PTHR12001:SF69">
    <property type="entry name" value="ALL TRANS-POLYPRENYL-DIPHOSPHATE SYNTHASE PDSS1"/>
    <property type="match status" value="1"/>
</dbReference>
<feature type="region of interest" description="Disordered" evidence="11">
    <location>
        <begin position="906"/>
        <end position="950"/>
    </location>
</feature>
<dbReference type="GO" id="GO:0006744">
    <property type="term" value="P:ubiquinone biosynthetic process"/>
    <property type="evidence" value="ECO:0007669"/>
    <property type="project" value="TreeGrafter"/>
</dbReference>
<dbReference type="Gene3D" id="1.10.600.10">
    <property type="entry name" value="Farnesyl Diphosphate Synthase"/>
    <property type="match status" value="1"/>
</dbReference>
<dbReference type="Proteomes" id="UP000298390">
    <property type="component" value="Unassembled WGS sequence"/>
</dbReference>
<feature type="compositionally biased region" description="Pro residues" evidence="11">
    <location>
        <begin position="237"/>
        <end position="249"/>
    </location>
</feature>
<dbReference type="EMBL" id="SEKV01000574">
    <property type="protein sequence ID" value="TFY55624.1"/>
    <property type="molecule type" value="Genomic_DNA"/>
</dbReference>
<feature type="region of interest" description="Disordered" evidence="11">
    <location>
        <begin position="532"/>
        <end position="573"/>
    </location>
</feature>
<keyword evidence="6" id="KW-0414">Isoprene biosynthesis</keyword>
<comment type="caution">
    <text evidence="12">The sequence shown here is derived from an EMBL/GenBank/DDBJ whole genome shotgun (WGS) entry which is preliminary data.</text>
</comment>
<protein>
    <recommendedName>
        <fullName evidence="10">(2E,6E)-farnesyl diphosphate synthase</fullName>
    </recommendedName>
    <alternativeName>
        <fullName evidence="9">Dimethylallyltranstransferase</fullName>
    </alternativeName>
    <alternativeName>
        <fullName evidence="8">Farnesyl diphosphate synthase</fullName>
    </alternativeName>
    <alternativeName>
        <fullName evidence="7">Geranyltranstransferase</fullName>
    </alternativeName>
</protein>